<accession>A0A067K2J9</accession>
<gene>
    <name evidence="2" type="ORF">JCGZ_17494</name>
</gene>
<sequence length="169" mass="17710">MVTGDSLAPPLLRAAVASLIQRCSGSLFPSLLVSVLASARATVEPRPHPDQSSRDSGHQKRAQRAFVDPPAPSLHHHRPCSRAASHFFSLSSIAPPPSPSVSVWASSSTTSRRRLTSRLLLATPVRTAAQASSGSCFGPPKPLSSLLSFRRASPLSPAKQNSGGVALGY</sequence>
<evidence type="ECO:0000313" key="2">
    <source>
        <dbReference type="EMBL" id="KDP30347.1"/>
    </source>
</evidence>
<dbReference type="EMBL" id="KK914693">
    <property type="protein sequence ID" value="KDP30347.1"/>
    <property type="molecule type" value="Genomic_DNA"/>
</dbReference>
<dbReference type="AlphaFoldDB" id="A0A067K2J9"/>
<name>A0A067K2J9_JATCU</name>
<keyword evidence="3" id="KW-1185">Reference proteome</keyword>
<proteinExistence type="predicted"/>
<evidence type="ECO:0000313" key="3">
    <source>
        <dbReference type="Proteomes" id="UP000027138"/>
    </source>
</evidence>
<feature type="compositionally biased region" description="Basic and acidic residues" evidence="1">
    <location>
        <begin position="43"/>
        <end position="58"/>
    </location>
</feature>
<reference evidence="2 3" key="1">
    <citation type="journal article" date="2014" name="PLoS ONE">
        <title>Global Analysis of Gene Expression Profiles in Physic Nut (Jatropha curcas L.) Seedlings Exposed to Salt Stress.</title>
        <authorList>
            <person name="Zhang L."/>
            <person name="Zhang C."/>
            <person name="Wu P."/>
            <person name="Chen Y."/>
            <person name="Li M."/>
            <person name="Jiang H."/>
            <person name="Wu G."/>
        </authorList>
    </citation>
    <scope>NUCLEOTIDE SEQUENCE [LARGE SCALE GENOMIC DNA]</scope>
    <source>
        <strain evidence="3">cv. GZQX0401</strain>
        <tissue evidence="2">Young leaves</tissue>
    </source>
</reference>
<feature type="region of interest" description="Disordered" evidence="1">
    <location>
        <begin position="42"/>
        <end position="64"/>
    </location>
</feature>
<protein>
    <submittedName>
        <fullName evidence="2">Uncharacterized protein</fullName>
    </submittedName>
</protein>
<organism evidence="2 3">
    <name type="scientific">Jatropha curcas</name>
    <name type="common">Barbados nut</name>
    <dbReference type="NCBI Taxonomy" id="180498"/>
    <lineage>
        <taxon>Eukaryota</taxon>
        <taxon>Viridiplantae</taxon>
        <taxon>Streptophyta</taxon>
        <taxon>Embryophyta</taxon>
        <taxon>Tracheophyta</taxon>
        <taxon>Spermatophyta</taxon>
        <taxon>Magnoliopsida</taxon>
        <taxon>eudicotyledons</taxon>
        <taxon>Gunneridae</taxon>
        <taxon>Pentapetalae</taxon>
        <taxon>rosids</taxon>
        <taxon>fabids</taxon>
        <taxon>Malpighiales</taxon>
        <taxon>Euphorbiaceae</taxon>
        <taxon>Crotonoideae</taxon>
        <taxon>Jatropheae</taxon>
        <taxon>Jatropha</taxon>
    </lineage>
</organism>
<dbReference type="Proteomes" id="UP000027138">
    <property type="component" value="Unassembled WGS sequence"/>
</dbReference>
<evidence type="ECO:0000256" key="1">
    <source>
        <dbReference type="SAM" id="MobiDB-lite"/>
    </source>
</evidence>